<reference evidence="1" key="1">
    <citation type="journal article" date="2023" name="Mol. Biol. Evol.">
        <title>Third-Generation Sequencing Reveals the Adaptive Role of the Epigenome in Three Deep-Sea Polychaetes.</title>
        <authorList>
            <person name="Perez M."/>
            <person name="Aroh O."/>
            <person name="Sun Y."/>
            <person name="Lan Y."/>
            <person name="Juniper S.K."/>
            <person name="Young C.R."/>
            <person name="Angers B."/>
            <person name="Qian P.Y."/>
        </authorList>
    </citation>
    <scope>NUCLEOTIDE SEQUENCE</scope>
    <source>
        <strain evidence="1">P08H-3</strain>
    </source>
</reference>
<evidence type="ECO:0000313" key="2">
    <source>
        <dbReference type="Proteomes" id="UP001208570"/>
    </source>
</evidence>
<keyword evidence="2" id="KW-1185">Reference proteome</keyword>
<dbReference type="AlphaFoldDB" id="A0AAD9JF94"/>
<gene>
    <name evidence="1" type="ORF">LSH36_340g02028</name>
</gene>
<organism evidence="1 2">
    <name type="scientific">Paralvinella palmiformis</name>
    <dbReference type="NCBI Taxonomy" id="53620"/>
    <lineage>
        <taxon>Eukaryota</taxon>
        <taxon>Metazoa</taxon>
        <taxon>Spiralia</taxon>
        <taxon>Lophotrochozoa</taxon>
        <taxon>Annelida</taxon>
        <taxon>Polychaeta</taxon>
        <taxon>Sedentaria</taxon>
        <taxon>Canalipalpata</taxon>
        <taxon>Terebellida</taxon>
        <taxon>Terebelliformia</taxon>
        <taxon>Alvinellidae</taxon>
        <taxon>Paralvinella</taxon>
    </lineage>
</organism>
<name>A0AAD9JF94_9ANNE</name>
<dbReference type="InterPro" id="IPR019319">
    <property type="entry name" value="Plg-R(KT)"/>
</dbReference>
<evidence type="ECO:0008006" key="3">
    <source>
        <dbReference type="Google" id="ProtNLM"/>
    </source>
</evidence>
<dbReference type="PANTHER" id="PTHR13411:SF6">
    <property type="entry name" value="PLASMINOGEN RECEPTOR (KT)"/>
    <property type="match status" value="1"/>
</dbReference>
<dbReference type="GO" id="GO:0005886">
    <property type="term" value="C:plasma membrane"/>
    <property type="evidence" value="ECO:0007669"/>
    <property type="project" value="InterPro"/>
</dbReference>
<sequence length="141" mass="16548">MGLLMGKALDENMKKQQQFMLQNQRDAIERQIQMQNYMREQATAMQLATARERFNWWASFYTLALIASVTGYRLTKRPMPLVPMLPLTFVFGYQADLCYGNKMERIKKDALRILEEDPDLITLPQGLPTVSLLEERRQKMK</sequence>
<proteinExistence type="predicted"/>
<dbReference type="Proteomes" id="UP001208570">
    <property type="component" value="Unassembled WGS sequence"/>
</dbReference>
<protein>
    <recommendedName>
        <fullName evidence="3">Plasminogen receptor (KT)</fullName>
    </recommendedName>
</protein>
<comment type="caution">
    <text evidence="1">The sequence shown here is derived from an EMBL/GenBank/DDBJ whole genome shotgun (WGS) entry which is preliminary data.</text>
</comment>
<evidence type="ECO:0000313" key="1">
    <source>
        <dbReference type="EMBL" id="KAK2152073.1"/>
    </source>
</evidence>
<dbReference type="Pfam" id="PF10166">
    <property type="entry name" value="DUF2368"/>
    <property type="match status" value="1"/>
</dbReference>
<dbReference type="PANTHER" id="PTHR13411">
    <property type="entry name" value="PLASMINOGEN RECEPTOR (KT)"/>
    <property type="match status" value="1"/>
</dbReference>
<dbReference type="EMBL" id="JAODUP010000340">
    <property type="protein sequence ID" value="KAK2152073.1"/>
    <property type="molecule type" value="Genomic_DNA"/>
</dbReference>
<accession>A0AAD9JF94</accession>